<keyword evidence="6" id="KW-0969">Cilium</keyword>
<feature type="domain" description="Flagellin N-terminal" evidence="4">
    <location>
        <begin position="6"/>
        <end position="135"/>
    </location>
</feature>
<dbReference type="InterPro" id="IPR001492">
    <property type="entry name" value="Flagellin"/>
</dbReference>
<comment type="function">
    <text evidence="3">Flagellin is the subunit protein which polymerizes to form the filaments of bacterial flagella.</text>
</comment>
<dbReference type="Pfam" id="PF00669">
    <property type="entry name" value="Flagellin_N"/>
    <property type="match status" value="1"/>
</dbReference>
<organism evidence="6 7">
    <name type="scientific">Pleomorphomonas diazotrophica</name>
    <dbReference type="NCBI Taxonomy" id="1166257"/>
    <lineage>
        <taxon>Bacteria</taxon>
        <taxon>Pseudomonadati</taxon>
        <taxon>Pseudomonadota</taxon>
        <taxon>Alphaproteobacteria</taxon>
        <taxon>Hyphomicrobiales</taxon>
        <taxon>Pleomorphomonadaceae</taxon>
        <taxon>Pleomorphomonas</taxon>
    </lineage>
</organism>
<dbReference type="PANTHER" id="PTHR42792:SF2">
    <property type="entry name" value="FLAGELLIN"/>
    <property type="match status" value="1"/>
</dbReference>
<accession>A0A1I4QHB2</accession>
<dbReference type="InterPro" id="IPR046358">
    <property type="entry name" value="Flagellin_C"/>
</dbReference>
<comment type="subcellular location">
    <subcellularLocation>
        <location evidence="3">Secreted</location>
    </subcellularLocation>
    <subcellularLocation>
        <location evidence="3">Bacterial flagellum</location>
    </subcellularLocation>
</comment>
<keyword evidence="7" id="KW-1185">Reference proteome</keyword>
<evidence type="ECO:0000259" key="5">
    <source>
        <dbReference type="Pfam" id="PF00700"/>
    </source>
</evidence>
<proteinExistence type="inferred from homology"/>
<evidence type="ECO:0000256" key="3">
    <source>
        <dbReference type="RuleBase" id="RU362073"/>
    </source>
</evidence>
<feature type="domain" description="Flagellin C-terminal" evidence="5">
    <location>
        <begin position="254"/>
        <end position="339"/>
    </location>
</feature>
<dbReference type="GO" id="GO:0005576">
    <property type="term" value="C:extracellular region"/>
    <property type="evidence" value="ECO:0007669"/>
    <property type="project" value="UniProtKB-SubCell"/>
</dbReference>
<dbReference type="GO" id="GO:0009288">
    <property type="term" value="C:bacterial-type flagellum"/>
    <property type="evidence" value="ECO:0007669"/>
    <property type="project" value="UniProtKB-SubCell"/>
</dbReference>
<dbReference type="GO" id="GO:0005198">
    <property type="term" value="F:structural molecule activity"/>
    <property type="evidence" value="ECO:0007669"/>
    <property type="project" value="UniProtKB-UniRule"/>
</dbReference>
<evidence type="ECO:0000259" key="4">
    <source>
        <dbReference type="Pfam" id="PF00669"/>
    </source>
</evidence>
<comment type="caution">
    <text evidence="6">The sequence shown here is derived from an EMBL/GenBank/DDBJ whole genome shotgun (WGS) entry which is preliminary data.</text>
</comment>
<dbReference type="Pfam" id="PF00700">
    <property type="entry name" value="Flagellin_C"/>
    <property type="match status" value="1"/>
</dbReference>
<keyword evidence="6" id="KW-0966">Cell projection</keyword>
<dbReference type="AlphaFoldDB" id="A0A1I4QHB2"/>
<comment type="similarity">
    <text evidence="1 3">Belongs to the bacterial flagellin family.</text>
</comment>
<evidence type="ECO:0000256" key="2">
    <source>
        <dbReference type="ARBA" id="ARBA00023143"/>
    </source>
</evidence>
<dbReference type="Gene3D" id="1.20.1330.10">
    <property type="entry name" value="f41 fragment of flagellin, N-terminal domain"/>
    <property type="match status" value="1"/>
</dbReference>
<dbReference type="Proteomes" id="UP000233491">
    <property type="component" value="Unassembled WGS sequence"/>
</dbReference>
<gene>
    <name evidence="6" type="ORF">CXZ10_04820</name>
</gene>
<keyword evidence="3" id="KW-0964">Secreted</keyword>
<keyword evidence="6" id="KW-0282">Flagellum</keyword>
<name>A0A1I4QHB2_9HYPH</name>
<dbReference type="EMBL" id="PJNW01000002">
    <property type="protein sequence ID" value="PKR90686.1"/>
    <property type="molecule type" value="Genomic_DNA"/>
</dbReference>
<keyword evidence="2 3" id="KW-0975">Bacterial flagellum</keyword>
<dbReference type="OrthoDB" id="8328560at2"/>
<evidence type="ECO:0000313" key="7">
    <source>
        <dbReference type="Proteomes" id="UP000233491"/>
    </source>
</evidence>
<dbReference type="PANTHER" id="PTHR42792">
    <property type="entry name" value="FLAGELLIN"/>
    <property type="match status" value="1"/>
</dbReference>
<reference evidence="6 7" key="1">
    <citation type="submission" date="2017-12" db="EMBL/GenBank/DDBJ databases">
        <title>Anaerobic carbon monoxide metabolism by Pleomorphomonas carboxyditropha sp. nov., a new mesophilic hydrogenogenic carboxidotroph.</title>
        <authorList>
            <person name="Esquivel-Elizondo S."/>
            <person name="Krajmalnik-Brown R."/>
        </authorList>
    </citation>
    <scope>NUCLEOTIDE SEQUENCE [LARGE SCALE GENOMIC DNA]</scope>
    <source>
        <strain evidence="6 7">R5-392</strain>
    </source>
</reference>
<dbReference type="SUPFAM" id="SSF64518">
    <property type="entry name" value="Phase 1 flagellin"/>
    <property type="match status" value="1"/>
</dbReference>
<dbReference type="RefSeq" id="WP_101287950.1">
    <property type="nucleotide sequence ID" value="NZ_FOUQ01000001.1"/>
</dbReference>
<protein>
    <recommendedName>
        <fullName evidence="3">Flagellin</fullName>
    </recommendedName>
</protein>
<dbReference type="InterPro" id="IPR001029">
    <property type="entry name" value="Flagellin_N"/>
</dbReference>
<sequence>MASLLTNAAAMTALQTLASTNKSLDTTQNRISTGMRISTASDGAAYWSIATTMRSDNKSLSAVQDSLGLGAATVDVQYTALEATVKELTEIGKLLVSAKTPGVNRGQIQEDIKARLGQMSSIASSSVFNSENWLSVDSAAADFNKDKSVVASFSRVGDAISIETIKVDVNEIKLYDANTGATAVGTAPTADAAGFALGAVKVGGQGLFDSQWAITTSDGAATPAYTAQTLSIKDLDISALTDSAADQEKLTAYIEIVDAALSKLTDGASNLGAVKNRIDTQKDFVQALTDAIGRGIGQLVDADMNAESTRLQALQTQQQLGIQALSIANSNSQNILSLFRG</sequence>
<evidence type="ECO:0000256" key="1">
    <source>
        <dbReference type="ARBA" id="ARBA00005709"/>
    </source>
</evidence>
<evidence type="ECO:0000313" key="6">
    <source>
        <dbReference type="EMBL" id="PKR90686.1"/>
    </source>
</evidence>